<dbReference type="InterPro" id="IPR005064">
    <property type="entry name" value="BUG"/>
</dbReference>
<dbReference type="SUPFAM" id="SSF53850">
    <property type="entry name" value="Periplasmic binding protein-like II"/>
    <property type="match status" value="1"/>
</dbReference>
<dbReference type="PROSITE" id="PS51257">
    <property type="entry name" value="PROKAR_LIPOPROTEIN"/>
    <property type="match status" value="1"/>
</dbReference>
<dbReference type="PANTHER" id="PTHR42928:SF3">
    <property type="entry name" value="UPF0065 PROTEIN YFLP"/>
    <property type="match status" value="1"/>
</dbReference>
<dbReference type="RefSeq" id="WP_052595585.1">
    <property type="nucleotide sequence ID" value="NZ_CP011112.1"/>
</dbReference>
<dbReference type="AlphaFoldDB" id="A0A0K1JN55"/>
<organism evidence="3 4">
    <name type="scientific">Luteipulveratus mongoliensis</name>
    <dbReference type="NCBI Taxonomy" id="571913"/>
    <lineage>
        <taxon>Bacteria</taxon>
        <taxon>Bacillati</taxon>
        <taxon>Actinomycetota</taxon>
        <taxon>Actinomycetes</taxon>
        <taxon>Micrococcales</taxon>
        <taxon>Dermacoccaceae</taxon>
        <taxon>Luteipulveratus</taxon>
    </lineage>
</organism>
<name>A0A0K1JN55_9MICO</name>
<dbReference type="PATRIC" id="fig|571913.6.peg.4769"/>
<dbReference type="Gene3D" id="3.40.190.150">
    <property type="entry name" value="Bordetella uptake gene, domain 1"/>
    <property type="match status" value="1"/>
</dbReference>
<dbReference type="EMBL" id="CP011112">
    <property type="protein sequence ID" value="AKU18136.1"/>
    <property type="molecule type" value="Genomic_DNA"/>
</dbReference>
<dbReference type="InterPro" id="IPR042100">
    <property type="entry name" value="Bug_dom1"/>
</dbReference>
<dbReference type="Pfam" id="PF03401">
    <property type="entry name" value="TctC"/>
    <property type="match status" value="1"/>
</dbReference>
<dbReference type="KEGG" id="lmoi:VV02_23550"/>
<accession>A0A0K1JN55</accession>
<keyword evidence="4" id="KW-1185">Reference proteome</keyword>
<reference evidence="3 4" key="1">
    <citation type="submission" date="2015-03" db="EMBL/GenBank/DDBJ databases">
        <title>Luteipulveratus halotolerans sp. nov., a novel actinobacterium (Dermacoccaceae) from Sarawak, Malaysia.</title>
        <authorList>
            <person name="Juboi H."/>
            <person name="Basik A."/>
            <person name="Shamsul S.S."/>
            <person name="Arnold P."/>
            <person name="Schmitt E.K."/>
            <person name="Sanglier J.-J."/>
            <person name="Yeo T."/>
        </authorList>
    </citation>
    <scope>NUCLEOTIDE SEQUENCE [LARGE SCALE GENOMIC DNA]</scope>
    <source>
        <strain evidence="3 4">MN07-A0370</strain>
    </source>
</reference>
<evidence type="ECO:0000313" key="4">
    <source>
        <dbReference type="Proteomes" id="UP000066480"/>
    </source>
</evidence>
<sequence length="330" mass="35070">MTERSRRRRPLQGLALAAVAAMLLTSCGVTRGDDAGSTRLRMMIPNSPGGGYDVTGRTAVRVMEDDDITGRFEVFNVIGASGTVAMARLKNEKGNGDLMMAMGLGVVGATFTNKSDSRASKATPLARLIEDQEGVVVPKNSPYKTIDQLIAAWKKNPAKTRVGGGSAPGGPDHLFPMELANASGITPKKVNFISYDGGGELLPALLGSKIDFATTGLGEFTDQIASGQIRVLAVSGANRAPGVKAPTLKESGINLTFTNWRGVLAPPGISKERKQELIALLQKMHDTPEWKAALKDNGWTDAFLTGDQFGSFLTAQDQRVERTLKELGLA</sequence>
<feature type="signal peptide" evidence="2">
    <location>
        <begin position="1"/>
        <end position="31"/>
    </location>
</feature>
<comment type="similarity">
    <text evidence="1">Belongs to the UPF0065 (bug) family.</text>
</comment>
<dbReference type="STRING" id="571913.VV02_23550"/>
<evidence type="ECO:0000313" key="3">
    <source>
        <dbReference type="EMBL" id="AKU18136.1"/>
    </source>
</evidence>
<evidence type="ECO:0000256" key="2">
    <source>
        <dbReference type="SAM" id="SignalP"/>
    </source>
</evidence>
<evidence type="ECO:0000256" key="1">
    <source>
        <dbReference type="ARBA" id="ARBA00006987"/>
    </source>
</evidence>
<keyword evidence="2" id="KW-0732">Signal</keyword>
<dbReference type="CDD" id="cd07012">
    <property type="entry name" value="PBP2_Bug_TTT"/>
    <property type="match status" value="1"/>
</dbReference>
<dbReference type="Proteomes" id="UP000066480">
    <property type="component" value="Chromosome"/>
</dbReference>
<dbReference type="PANTHER" id="PTHR42928">
    <property type="entry name" value="TRICARBOXYLATE-BINDING PROTEIN"/>
    <property type="match status" value="1"/>
</dbReference>
<feature type="chain" id="PRO_5038447482" evidence="2">
    <location>
        <begin position="32"/>
        <end position="330"/>
    </location>
</feature>
<proteinExistence type="inferred from homology"/>
<dbReference type="PIRSF" id="PIRSF017082">
    <property type="entry name" value="YflP"/>
    <property type="match status" value="1"/>
</dbReference>
<gene>
    <name evidence="3" type="ORF">VV02_23550</name>
</gene>
<dbReference type="Gene3D" id="3.40.190.10">
    <property type="entry name" value="Periplasmic binding protein-like II"/>
    <property type="match status" value="1"/>
</dbReference>
<protein>
    <submittedName>
        <fullName evidence="3">C4-dicarboxylate ABC transporter substrate-binding protein</fullName>
    </submittedName>
</protein>